<feature type="domain" description="Beta-lactamase class A catalytic" evidence="7">
    <location>
        <begin position="62"/>
        <end position="276"/>
    </location>
</feature>
<dbReference type="Pfam" id="PF13354">
    <property type="entry name" value="Beta-lactamase2"/>
    <property type="match status" value="1"/>
</dbReference>
<sequence length="303" mass="32631">MFVRRACGALLASAALLTLVGCTGVEAEQPAPARNSTTVPSAASVPHEDFERLEREFDVSLGVYAVDTATGRELSYRADERFAYASTHKALTAAAVLRRTSLEGLDKRITYDRSDLVAYSPVTKKHVDSGMTLRSVLDAAVRYSDNTAANLMFDELGGPEGLSAVLREIGDATTHVDRIEPELNATEPGDIRDTSTPRALATSLRAFTVGNALPKDERAVLNRMLRNVTTGDELIRAGAPDGWRVGDKSGAADYGTRNDIAVLWPPKRAPIVLAVLSDRDAADAEYDNALIARAAEVALRSFR</sequence>
<dbReference type="EMBL" id="FPAT01000014">
    <property type="protein sequence ID" value="SFT93944.1"/>
    <property type="molecule type" value="Genomic_DNA"/>
</dbReference>
<gene>
    <name evidence="8" type="ORF">SAMN04487904_11425</name>
</gene>
<dbReference type="InterPro" id="IPR012338">
    <property type="entry name" value="Beta-lactam/transpept-like"/>
</dbReference>
<reference evidence="9" key="1">
    <citation type="submission" date="2016-10" db="EMBL/GenBank/DDBJ databases">
        <authorList>
            <person name="Varghese N."/>
            <person name="Submissions S."/>
        </authorList>
    </citation>
    <scope>NUCLEOTIDE SEQUENCE [LARGE SCALE GENOMIC DNA]</scope>
    <source>
        <strain evidence="9">DSM 45501</strain>
    </source>
</reference>
<feature type="signal peptide" evidence="6">
    <location>
        <begin position="1"/>
        <end position="27"/>
    </location>
</feature>
<keyword evidence="4 5" id="KW-0046">Antibiotic resistance</keyword>
<evidence type="ECO:0000256" key="4">
    <source>
        <dbReference type="ARBA" id="ARBA00023251"/>
    </source>
</evidence>
<keyword evidence="6" id="KW-0732">Signal</keyword>
<comment type="catalytic activity">
    <reaction evidence="5">
        <text>a beta-lactam + H2O = a substituted beta-amino acid</text>
        <dbReference type="Rhea" id="RHEA:20401"/>
        <dbReference type="ChEBI" id="CHEBI:15377"/>
        <dbReference type="ChEBI" id="CHEBI:35627"/>
        <dbReference type="ChEBI" id="CHEBI:140347"/>
        <dbReference type="EC" id="3.5.2.6"/>
    </reaction>
</comment>
<dbReference type="Proteomes" id="UP000199165">
    <property type="component" value="Unassembled WGS sequence"/>
</dbReference>
<dbReference type="InterPro" id="IPR045155">
    <property type="entry name" value="Beta-lactam_cat"/>
</dbReference>
<protein>
    <recommendedName>
        <fullName evidence="2 5">Beta-lactamase</fullName>
        <ecNumber evidence="2 5">3.5.2.6</ecNumber>
    </recommendedName>
</protein>
<dbReference type="PRINTS" id="PR00118">
    <property type="entry name" value="BLACTAMASEA"/>
</dbReference>
<organism evidence="8 9">
    <name type="scientific">Actinopolyspora righensis</name>
    <dbReference type="NCBI Taxonomy" id="995060"/>
    <lineage>
        <taxon>Bacteria</taxon>
        <taxon>Bacillati</taxon>
        <taxon>Actinomycetota</taxon>
        <taxon>Actinomycetes</taxon>
        <taxon>Actinopolysporales</taxon>
        <taxon>Actinopolysporaceae</taxon>
        <taxon>Actinopolyspora</taxon>
        <taxon>Actinopolyspora alba group</taxon>
    </lineage>
</organism>
<dbReference type="RefSeq" id="WP_092980919.1">
    <property type="nucleotide sequence ID" value="NZ_FPAT01000014.1"/>
</dbReference>
<dbReference type="PROSITE" id="PS51257">
    <property type="entry name" value="PROKAR_LIPOPROTEIN"/>
    <property type="match status" value="1"/>
</dbReference>
<evidence type="ECO:0000256" key="6">
    <source>
        <dbReference type="SAM" id="SignalP"/>
    </source>
</evidence>
<accession>A0A1I7C3I4</accession>
<dbReference type="InterPro" id="IPR000871">
    <property type="entry name" value="Beta-lactam_class-A"/>
</dbReference>
<dbReference type="PROSITE" id="PS00146">
    <property type="entry name" value="BETA_LACTAMASE_A"/>
    <property type="match status" value="1"/>
</dbReference>
<dbReference type="AlphaFoldDB" id="A0A1I7C3I4"/>
<dbReference type="NCBIfam" id="NF033103">
    <property type="entry name" value="bla_class_A"/>
    <property type="match status" value="1"/>
</dbReference>
<evidence type="ECO:0000256" key="2">
    <source>
        <dbReference type="ARBA" id="ARBA00012865"/>
    </source>
</evidence>
<dbReference type="STRING" id="995060.SAMN04487904_11425"/>
<dbReference type="PANTHER" id="PTHR35333:SF3">
    <property type="entry name" value="BETA-LACTAMASE-TYPE TRANSPEPTIDASE FOLD CONTAINING PROTEIN"/>
    <property type="match status" value="1"/>
</dbReference>
<evidence type="ECO:0000313" key="9">
    <source>
        <dbReference type="Proteomes" id="UP000199165"/>
    </source>
</evidence>
<dbReference type="SUPFAM" id="SSF56601">
    <property type="entry name" value="beta-lactamase/transpeptidase-like"/>
    <property type="match status" value="1"/>
</dbReference>
<dbReference type="GO" id="GO:0046677">
    <property type="term" value="P:response to antibiotic"/>
    <property type="evidence" value="ECO:0007669"/>
    <property type="project" value="UniProtKB-UniRule"/>
</dbReference>
<evidence type="ECO:0000259" key="7">
    <source>
        <dbReference type="Pfam" id="PF13354"/>
    </source>
</evidence>
<evidence type="ECO:0000313" key="8">
    <source>
        <dbReference type="EMBL" id="SFT93944.1"/>
    </source>
</evidence>
<dbReference type="GO" id="GO:0030655">
    <property type="term" value="P:beta-lactam antibiotic catabolic process"/>
    <property type="evidence" value="ECO:0007669"/>
    <property type="project" value="InterPro"/>
</dbReference>
<evidence type="ECO:0000256" key="1">
    <source>
        <dbReference type="ARBA" id="ARBA00009009"/>
    </source>
</evidence>
<dbReference type="EC" id="3.5.2.6" evidence="2 5"/>
<evidence type="ECO:0000256" key="5">
    <source>
        <dbReference type="RuleBase" id="RU361140"/>
    </source>
</evidence>
<comment type="similarity">
    <text evidence="1 5">Belongs to the class-A beta-lactamase family.</text>
</comment>
<dbReference type="Gene3D" id="3.40.710.10">
    <property type="entry name" value="DD-peptidase/beta-lactamase superfamily"/>
    <property type="match status" value="1"/>
</dbReference>
<evidence type="ECO:0000256" key="3">
    <source>
        <dbReference type="ARBA" id="ARBA00022801"/>
    </source>
</evidence>
<name>A0A1I7C3I4_9ACTN</name>
<feature type="chain" id="PRO_5011476846" description="Beta-lactamase" evidence="6">
    <location>
        <begin position="28"/>
        <end position="303"/>
    </location>
</feature>
<keyword evidence="3 5" id="KW-0378">Hydrolase</keyword>
<proteinExistence type="inferred from homology"/>
<dbReference type="PANTHER" id="PTHR35333">
    <property type="entry name" value="BETA-LACTAMASE"/>
    <property type="match status" value="1"/>
</dbReference>
<dbReference type="GO" id="GO:0008800">
    <property type="term" value="F:beta-lactamase activity"/>
    <property type="evidence" value="ECO:0007669"/>
    <property type="project" value="UniProtKB-UniRule"/>
</dbReference>
<keyword evidence="9" id="KW-1185">Reference proteome</keyword>
<dbReference type="InterPro" id="IPR023650">
    <property type="entry name" value="Beta-lactam_class-A_AS"/>
</dbReference>